<dbReference type="SUPFAM" id="SSF50978">
    <property type="entry name" value="WD40 repeat-like"/>
    <property type="match status" value="1"/>
</dbReference>
<accession>A0A8S4EJX0</accession>
<sequence length="538" mass="60933">MSSNPRSDTLDFSSLFKLDALAHLDVTAYSFYEVGLKKFLVLSSEKKLIFIYIDPQSEQSELSFDWDNQPIHCICFEPSGTWALCVTEGETYLLPFLPLFWPGNTFDQKWSHTERTVLSIPNLCKPTTVVWWLTKESDNILIIGSKIGIITFYSLETQSVVGESKVSDEIKDLQICFDDSLDLLTLLITGIKSQQWKLVLEHRSFGYNWLHQQTKADFSRRDGFMSYIKQLSKDKITLFTQGSSKDNKQSVEYVLKPTEYLPNFRKGSNNWALTSQYVNGRHFLTALETNEGTLILESPEQDVPSRTLRPIIPKDAGYEQGLWSPRVIYLAKKSVIEVHSSSFSVIQGDGLLGTREQTLLWSAELPGSIMHIYTVWPRQQPAAGGGWREPTFMCDLQLPRLALHQCLVVTTEGAYKLTTLVVQSLLSPVHIYTVWPRQQPAAGGGWREPTFMCDLQLPRLALHQCLVVTTEGAYKLTTLTVVIPVSLVHIFTVWPRQQPAAGGGWREPTFMCDLQLPRLALHQCLVVTTEGAYKLTTL</sequence>
<proteinExistence type="predicted"/>
<protein>
    <submittedName>
        <fullName evidence="1">(diamondback moth) hypothetical protein</fullName>
    </submittedName>
</protein>
<name>A0A8S4EJX0_PLUXY</name>
<organism evidence="1 2">
    <name type="scientific">Plutella xylostella</name>
    <name type="common">Diamondback moth</name>
    <name type="synonym">Plutella maculipennis</name>
    <dbReference type="NCBI Taxonomy" id="51655"/>
    <lineage>
        <taxon>Eukaryota</taxon>
        <taxon>Metazoa</taxon>
        <taxon>Ecdysozoa</taxon>
        <taxon>Arthropoda</taxon>
        <taxon>Hexapoda</taxon>
        <taxon>Insecta</taxon>
        <taxon>Pterygota</taxon>
        <taxon>Neoptera</taxon>
        <taxon>Endopterygota</taxon>
        <taxon>Lepidoptera</taxon>
        <taxon>Glossata</taxon>
        <taxon>Ditrysia</taxon>
        <taxon>Yponomeutoidea</taxon>
        <taxon>Plutellidae</taxon>
        <taxon>Plutella</taxon>
    </lineage>
</organism>
<dbReference type="InterPro" id="IPR036322">
    <property type="entry name" value="WD40_repeat_dom_sf"/>
</dbReference>
<evidence type="ECO:0000313" key="1">
    <source>
        <dbReference type="EMBL" id="CAG9115869.1"/>
    </source>
</evidence>
<keyword evidence="2" id="KW-1185">Reference proteome</keyword>
<evidence type="ECO:0000313" key="2">
    <source>
        <dbReference type="Proteomes" id="UP000653454"/>
    </source>
</evidence>
<comment type="caution">
    <text evidence="1">The sequence shown here is derived from an EMBL/GenBank/DDBJ whole genome shotgun (WGS) entry which is preliminary data.</text>
</comment>
<dbReference type="EMBL" id="CAJHNJ030000017">
    <property type="protein sequence ID" value="CAG9115869.1"/>
    <property type="molecule type" value="Genomic_DNA"/>
</dbReference>
<gene>
    <name evidence="1" type="ORF">PLXY2_LOCUS5859</name>
</gene>
<dbReference type="Proteomes" id="UP000653454">
    <property type="component" value="Unassembled WGS sequence"/>
</dbReference>
<reference evidence="1" key="1">
    <citation type="submission" date="2020-11" db="EMBL/GenBank/DDBJ databases">
        <authorList>
            <person name="Whiteford S."/>
        </authorList>
    </citation>
    <scope>NUCLEOTIDE SEQUENCE</scope>
</reference>
<dbReference type="AlphaFoldDB" id="A0A8S4EJX0"/>